<reference evidence="11 12" key="1">
    <citation type="submission" date="2023-02" db="EMBL/GenBank/DDBJ databases">
        <title>Oceanobacillus kimchii IFOP_LL358 isolated form Alexandrium catenella lab strain.</title>
        <authorList>
            <person name="Gajardo G."/>
            <person name="Ueki S."/>
            <person name="Maruyama F."/>
        </authorList>
    </citation>
    <scope>NUCLEOTIDE SEQUENCE [LARGE SCALE GENOMIC DNA]</scope>
    <source>
        <strain evidence="11 12">IFOP_LL358</strain>
    </source>
</reference>
<name>A0ABQ5TLJ8_9BACI</name>
<dbReference type="RefSeq" id="WP_215064541.1">
    <property type="nucleotide sequence ID" value="NZ_BSKO01000001.1"/>
</dbReference>
<keyword evidence="12" id="KW-1185">Reference proteome</keyword>
<dbReference type="InterPro" id="IPR000816">
    <property type="entry name" value="Peptidase_C15"/>
</dbReference>
<comment type="catalytic activity">
    <reaction evidence="1 9">
        <text>Release of an N-terminal pyroglutamyl group from a polypeptide, the second amino acid generally not being Pro.</text>
        <dbReference type="EC" id="3.4.19.3"/>
    </reaction>
</comment>
<dbReference type="PIRSF" id="PIRSF015592">
    <property type="entry name" value="Prld-crbxl_pptds"/>
    <property type="match status" value="1"/>
</dbReference>
<dbReference type="CDD" id="cd00501">
    <property type="entry name" value="Peptidase_C15"/>
    <property type="match status" value="1"/>
</dbReference>
<dbReference type="InterPro" id="IPR016125">
    <property type="entry name" value="Peptidase_C15-like"/>
</dbReference>
<evidence type="ECO:0000256" key="6">
    <source>
        <dbReference type="ARBA" id="ARBA00022670"/>
    </source>
</evidence>
<evidence type="ECO:0000256" key="2">
    <source>
        <dbReference type="ARBA" id="ARBA00002280"/>
    </source>
</evidence>
<dbReference type="PROSITE" id="PS01334">
    <property type="entry name" value="PYRASE_CYS"/>
    <property type="match status" value="1"/>
</dbReference>
<comment type="similarity">
    <text evidence="4">Belongs to the peptidase C15 family.</text>
</comment>
<dbReference type="Proteomes" id="UP001275436">
    <property type="component" value="Unassembled WGS sequence"/>
</dbReference>
<dbReference type="InterPro" id="IPR033694">
    <property type="entry name" value="PGPEP1_Cys_AS"/>
</dbReference>
<comment type="caution">
    <text evidence="11">The sequence shown here is derived from an EMBL/GenBank/DDBJ whole genome shotgun (WGS) entry which is preliminary data.</text>
</comment>
<keyword evidence="8" id="KW-0788">Thiol protease</keyword>
<dbReference type="NCBIfam" id="NF009676">
    <property type="entry name" value="PRK13197.1"/>
    <property type="match status" value="1"/>
</dbReference>
<gene>
    <name evidence="11" type="ORF">MACH08_29850</name>
</gene>
<dbReference type="PANTHER" id="PTHR23402:SF1">
    <property type="entry name" value="PYROGLUTAMYL-PEPTIDASE I"/>
    <property type="match status" value="1"/>
</dbReference>
<dbReference type="PROSITE" id="PS01333">
    <property type="entry name" value="PYRASE_GLU"/>
    <property type="match status" value="1"/>
</dbReference>
<proteinExistence type="inferred from homology"/>
<evidence type="ECO:0000256" key="5">
    <source>
        <dbReference type="ARBA" id="ARBA00022490"/>
    </source>
</evidence>
<sequence length="202" mass="22268">MKKVLLTGFEPFLDNLINPTEDIVQALHQENLNGWEIIGEVIPVDFHLAGEHLVENIHKVQPSAIISLGLAAGRNRITPERIAINCNEGPKDNQGYKPDGEKIIDDGPDGYFSTLPIKTMVKELENNGIPAKISNTAGAYVCNHVMYRALHEIQQKKLDIPSGFIHIPASHKLALTNAVPSFAQKDLQRAIEICIGCLDYAN</sequence>
<evidence type="ECO:0000256" key="9">
    <source>
        <dbReference type="PROSITE-ProRule" id="PRU10076"/>
    </source>
</evidence>
<keyword evidence="6" id="KW-0645">Protease</keyword>
<dbReference type="PRINTS" id="PR00706">
    <property type="entry name" value="PYROGLUPTASE"/>
</dbReference>
<dbReference type="Gene3D" id="3.40.630.20">
    <property type="entry name" value="Peptidase C15, pyroglutamyl peptidase I-like"/>
    <property type="match status" value="1"/>
</dbReference>
<dbReference type="InterPro" id="IPR036440">
    <property type="entry name" value="Peptidase_C15-like_sf"/>
</dbReference>
<dbReference type="EMBL" id="BSKO01000001">
    <property type="protein sequence ID" value="GLO67201.1"/>
    <property type="molecule type" value="Genomic_DNA"/>
</dbReference>
<keyword evidence="7" id="KW-0378">Hydrolase</keyword>
<protein>
    <recommendedName>
        <fullName evidence="9">Pyroglutamyl-peptidase I</fullName>
        <ecNumber evidence="9">3.4.19.3</ecNumber>
    </recommendedName>
</protein>
<accession>A0ABQ5TLJ8</accession>
<evidence type="ECO:0000256" key="10">
    <source>
        <dbReference type="PROSITE-ProRule" id="PRU10077"/>
    </source>
</evidence>
<feature type="active site" evidence="10">
    <location>
        <position position="142"/>
    </location>
</feature>
<evidence type="ECO:0000256" key="3">
    <source>
        <dbReference type="ARBA" id="ARBA00004496"/>
    </source>
</evidence>
<keyword evidence="5" id="KW-0963">Cytoplasm</keyword>
<organism evidence="11 12">
    <name type="scientific">Oceanobacillus kimchii</name>
    <dbReference type="NCBI Taxonomy" id="746691"/>
    <lineage>
        <taxon>Bacteria</taxon>
        <taxon>Bacillati</taxon>
        <taxon>Bacillota</taxon>
        <taxon>Bacilli</taxon>
        <taxon>Bacillales</taxon>
        <taxon>Bacillaceae</taxon>
        <taxon>Oceanobacillus</taxon>
    </lineage>
</organism>
<evidence type="ECO:0000313" key="11">
    <source>
        <dbReference type="EMBL" id="GLO67201.1"/>
    </source>
</evidence>
<evidence type="ECO:0000256" key="8">
    <source>
        <dbReference type="ARBA" id="ARBA00022807"/>
    </source>
</evidence>
<comment type="subcellular location">
    <subcellularLocation>
        <location evidence="3">Cytoplasm</location>
    </subcellularLocation>
</comment>
<dbReference type="PANTHER" id="PTHR23402">
    <property type="entry name" value="PROTEASE FAMILY C15 PYROGLUTAMYL-PEPTIDASE I-RELATED"/>
    <property type="match status" value="1"/>
</dbReference>
<feature type="active site" evidence="9">
    <location>
        <position position="80"/>
    </location>
</feature>
<dbReference type="Pfam" id="PF01470">
    <property type="entry name" value="Peptidase_C15"/>
    <property type="match status" value="1"/>
</dbReference>
<evidence type="ECO:0000256" key="4">
    <source>
        <dbReference type="ARBA" id="ARBA00006641"/>
    </source>
</evidence>
<dbReference type="SUPFAM" id="SSF53182">
    <property type="entry name" value="Pyrrolidone carboxyl peptidase (pyroglutamate aminopeptidase)"/>
    <property type="match status" value="1"/>
</dbReference>
<evidence type="ECO:0000313" key="12">
    <source>
        <dbReference type="Proteomes" id="UP001275436"/>
    </source>
</evidence>
<evidence type="ECO:0000256" key="1">
    <source>
        <dbReference type="ARBA" id="ARBA00001770"/>
    </source>
</evidence>
<dbReference type="InterPro" id="IPR033693">
    <property type="entry name" value="PGPEP1_Glu_AS"/>
</dbReference>
<dbReference type="EC" id="3.4.19.3" evidence="9"/>
<comment type="function">
    <text evidence="2">Removes 5-oxoproline from various penultimate amino acid residues except L-proline.</text>
</comment>
<evidence type="ECO:0000256" key="7">
    <source>
        <dbReference type="ARBA" id="ARBA00022801"/>
    </source>
</evidence>